<gene>
    <name evidence="4" type="ORF">OE88DRAFT_1665367</name>
</gene>
<evidence type="ECO:0000256" key="2">
    <source>
        <dbReference type="ARBA" id="ARBA00022857"/>
    </source>
</evidence>
<protein>
    <submittedName>
        <fullName evidence="4">NAD(P)-binding protein</fullName>
    </submittedName>
</protein>
<dbReference type="Gene3D" id="3.40.50.720">
    <property type="entry name" value="NAD(P)-binding Rossmann-like Domain"/>
    <property type="match status" value="1"/>
</dbReference>
<dbReference type="InterPro" id="IPR036291">
    <property type="entry name" value="NAD(P)-bd_dom_sf"/>
</dbReference>
<keyword evidence="5" id="KW-1185">Reference proteome</keyword>
<dbReference type="EMBL" id="ML213522">
    <property type="protein sequence ID" value="TFK47752.1"/>
    <property type="molecule type" value="Genomic_DNA"/>
</dbReference>
<dbReference type="InterPro" id="IPR020904">
    <property type="entry name" value="Sc_DH/Rdtase_CS"/>
</dbReference>
<keyword evidence="3" id="KW-0560">Oxidoreductase</keyword>
<dbReference type="Proteomes" id="UP000305948">
    <property type="component" value="Unassembled WGS sequence"/>
</dbReference>
<keyword evidence="2" id="KW-0521">NADP</keyword>
<sequence>MGAYLSAFRQTFPGKPKFDIDRDVPDLSGKVMIVTGATTGIGKEIAKGLLRRNAKVYITAKSHGKAEGAIADLEKASGKKPEYLILDLADLNSVKVAAEDFLSKETQIHVLFKNAGVQDAPIDWLTAQGYDLHIGTNVLGHFYFTHLLLPTLLSTAKSLPEGKTRVINTSSSTHLQGGLDYTTFRDGKERRKLSSRKLYGQSKFGTLVFGKELARRYGDQGIVSVAVNPGSIQSDIRRYTPRLQRWINQFSLHPTPYGAVTQLWAGTTLEGLDMNGKYGVPWAREGPPRKDAEDPEVGRKFWEWMDDQVKEFEVA</sequence>
<dbReference type="PANTHER" id="PTHR24320:SF236">
    <property type="entry name" value="SHORT-CHAIN DEHYDROGENASE-RELATED"/>
    <property type="match status" value="1"/>
</dbReference>
<evidence type="ECO:0000313" key="5">
    <source>
        <dbReference type="Proteomes" id="UP000305948"/>
    </source>
</evidence>
<dbReference type="SUPFAM" id="SSF51735">
    <property type="entry name" value="NAD(P)-binding Rossmann-fold domains"/>
    <property type="match status" value="1"/>
</dbReference>
<dbReference type="STRING" id="5364.A0A5C3MRS6"/>
<dbReference type="PRINTS" id="PR00081">
    <property type="entry name" value="GDHRDH"/>
</dbReference>
<reference evidence="4 5" key="1">
    <citation type="journal article" date="2019" name="Nat. Ecol. Evol.">
        <title>Megaphylogeny resolves global patterns of mushroom evolution.</title>
        <authorList>
            <person name="Varga T."/>
            <person name="Krizsan K."/>
            <person name="Foldi C."/>
            <person name="Dima B."/>
            <person name="Sanchez-Garcia M."/>
            <person name="Sanchez-Ramirez S."/>
            <person name="Szollosi G.J."/>
            <person name="Szarkandi J.G."/>
            <person name="Papp V."/>
            <person name="Albert L."/>
            <person name="Andreopoulos W."/>
            <person name="Angelini C."/>
            <person name="Antonin V."/>
            <person name="Barry K.W."/>
            <person name="Bougher N.L."/>
            <person name="Buchanan P."/>
            <person name="Buyck B."/>
            <person name="Bense V."/>
            <person name="Catcheside P."/>
            <person name="Chovatia M."/>
            <person name="Cooper J."/>
            <person name="Damon W."/>
            <person name="Desjardin D."/>
            <person name="Finy P."/>
            <person name="Geml J."/>
            <person name="Haridas S."/>
            <person name="Hughes K."/>
            <person name="Justo A."/>
            <person name="Karasinski D."/>
            <person name="Kautmanova I."/>
            <person name="Kiss B."/>
            <person name="Kocsube S."/>
            <person name="Kotiranta H."/>
            <person name="LaButti K.M."/>
            <person name="Lechner B.E."/>
            <person name="Liimatainen K."/>
            <person name="Lipzen A."/>
            <person name="Lukacs Z."/>
            <person name="Mihaltcheva S."/>
            <person name="Morgado L.N."/>
            <person name="Niskanen T."/>
            <person name="Noordeloos M.E."/>
            <person name="Ohm R.A."/>
            <person name="Ortiz-Santana B."/>
            <person name="Ovrebo C."/>
            <person name="Racz N."/>
            <person name="Riley R."/>
            <person name="Savchenko A."/>
            <person name="Shiryaev A."/>
            <person name="Soop K."/>
            <person name="Spirin V."/>
            <person name="Szebenyi C."/>
            <person name="Tomsovsky M."/>
            <person name="Tulloss R.E."/>
            <person name="Uehling J."/>
            <person name="Grigoriev I.V."/>
            <person name="Vagvolgyi C."/>
            <person name="Papp T."/>
            <person name="Martin F.M."/>
            <person name="Miettinen O."/>
            <person name="Hibbett D.S."/>
            <person name="Nagy L.G."/>
        </authorList>
    </citation>
    <scope>NUCLEOTIDE SEQUENCE [LARGE SCALE GENOMIC DNA]</scope>
    <source>
        <strain evidence="4 5">OMC1185</strain>
    </source>
</reference>
<comment type="similarity">
    <text evidence="1">Belongs to the short-chain dehydrogenases/reductases (SDR) family.</text>
</comment>
<dbReference type="InterPro" id="IPR002347">
    <property type="entry name" value="SDR_fam"/>
</dbReference>
<organism evidence="4 5">
    <name type="scientific">Heliocybe sulcata</name>
    <dbReference type="NCBI Taxonomy" id="5364"/>
    <lineage>
        <taxon>Eukaryota</taxon>
        <taxon>Fungi</taxon>
        <taxon>Dikarya</taxon>
        <taxon>Basidiomycota</taxon>
        <taxon>Agaricomycotina</taxon>
        <taxon>Agaricomycetes</taxon>
        <taxon>Gloeophyllales</taxon>
        <taxon>Gloeophyllaceae</taxon>
        <taxon>Heliocybe</taxon>
    </lineage>
</organism>
<evidence type="ECO:0000256" key="3">
    <source>
        <dbReference type="ARBA" id="ARBA00023002"/>
    </source>
</evidence>
<evidence type="ECO:0000256" key="1">
    <source>
        <dbReference type="ARBA" id="ARBA00006484"/>
    </source>
</evidence>
<name>A0A5C3MRS6_9AGAM</name>
<dbReference type="OrthoDB" id="191139at2759"/>
<accession>A0A5C3MRS6</accession>
<proteinExistence type="inferred from homology"/>
<dbReference type="GO" id="GO:0016491">
    <property type="term" value="F:oxidoreductase activity"/>
    <property type="evidence" value="ECO:0007669"/>
    <property type="project" value="UniProtKB-KW"/>
</dbReference>
<dbReference type="Pfam" id="PF00106">
    <property type="entry name" value="adh_short"/>
    <property type="match status" value="1"/>
</dbReference>
<dbReference type="PROSITE" id="PS00061">
    <property type="entry name" value="ADH_SHORT"/>
    <property type="match status" value="1"/>
</dbReference>
<dbReference type="AlphaFoldDB" id="A0A5C3MRS6"/>
<evidence type="ECO:0000313" key="4">
    <source>
        <dbReference type="EMBL" id="TFK47752.1"/>
    </source>
</evidence>
<dbReference type="PANTHER" id="PTHR24320">
    <property type="entry name" value="RETINOL DEHYDROGENASE"/>
    <property type="match status" value="1"/>
</dbReference>